<keyword evidence="2" id="KW-1185">Reference proteome</keyword>
<sequence>MALPADSGHFARARPGSSLHRSLRSHLAFQGPHLAISGRLRPTSLRLRIKTRKCGKRRVAETPHSIKAAVPIWTATQVDGALRLRLVVYPGPLRCGHTEDLVLRLPLSMREAKYTSDSTVLFMAHTSLHQLILPHQISNLPNKFCLCCASKYIIVPRPINVRE</sequence>
<dbReference type="EMBL" id="KZ819478">
    <property type="protein sequence ID" value="PWN39302.1"/>
    <property type="molecule type" value="Genomic_DNA"/>
</dbReference>
<evidence type="ECO:0000313" key="2">
    <source>
        <dbReference type="Proteomes" id="UP000245783"/>
    </source>
</evidence>
<accession>A0A316VP45</accession>
<organism evidence="1 2">
    <name type="scientific">Ceraceosorus guamensis</name>
    <dbReference type="NCBI Taxonomy" id="1522189"/>
    <lineage>
        <taxon>Eukaryota</taxon>
        <taxon>Fungi</taxon>
        <taxon>Dikarya</taxon>
        <taxon>Basidiomycota</taxon>
        <taxon>Ustilaginomycotina</taxon>
        <taxon>Exobasidiomycetes</taxon>
        <taxon>Ceraceosorales</taxon>
        <taxon>Ceraceosoraceae</taxon>
        <taxon>Ceraceosorus</taxon>
    </lineage>
</organism>
<name>A0A316VP45_9BASI</name>
<reference evidence="1 2" key="1">
    <citation type="journal article" date="2018" name="Mol. Biol. Evol.">
        <title>Broad Genomic Sampling Reveals a Smut Pathogenic Ancestry of the Fungal Clade Ustilaginomycotina.</title>
        <authorList>
            <person name="Kijpornyongpan T."/>
            <person name="Mondo S.J."/>
            <person name="Barry K."/>
            <person name="Sandor L."/>
            <person name="Lee J."/>
            <person name="Lipzen A."/>
            <person name="Pangilinan J."/>
            <person name="LaButti K."/>
            <person name="Hainaut M."/>
            <person name="Henrissat B."/>
            <person name="Grigoriev I.V."/>
            <person name="Spatafora J.W."/>
            <person name="Aime M.C."/>
        </authorList>
    </citation>
    <scope>NUCLEOTIDE SEQUENCE [LARGE SCALE GENOMIC DNA]</scope>
    <source>
        <strain evidence="1 2">MCA 4658</strain>
    </source>
</reference>
<dbReference type="Proteomes" id="UP000245783">
    <property type="component" value="Unassembled WGS sequence"/>
</dbReference>
<evidence type="ECO:0000313" key="1">
    <source>
        <dbReference type="EMBL" id="PWN39302.1"/>
    </source>
</evidence>
<dbReference type="InParanoid" id="A0A316VP45"/>
<dbReference type="AlphaFoldDB" id="A0A316VP45"/>
<dbReference type="RefSeq" id="XP_025366462.1">
    <property type="nucleotide sequence ID" value="XM_025516010.1"/>
</dbReference>
<dbReference type="GeneID" id="37037880"/>
<protein>
    <submittedName>
        <fullName evidence="1">Uncharacterized protein</fullName>
    </submittedName>
</protein>
<gene>
    <name evidence="1" type="ORF">IE81DRAFT_34620</name>
</gene>
<proteinExistence type="predicted"/>